<dbReference type="Proteomes" id="UP000286746">
    <property type="component" value="Unassembled WGS sequence"/>
</dbReference>
<dbReference type="RefSeq" id="WP_125051210.1">
    <property type="nucleotide sequence ID" value="NZ_BHZD01000001.1"/>
</dbReference>
<dbReference type="Pfam" id="PF05014">
    <property type="entry name" value="Nuc_deoxyrib_tr"/>
    <property type="match status" value="1"/>
</dbReference>
<accession>A0A401VUL0</accession>
<keyword evidence="2" id="KW-1185">Reference proteome</keyword>
<dbReference type="SUPFAM" id="SSF52309">
    <property type="entry name" value="N-(deoxy)ribosyltransferase-like"/>
    <property type="match status" value="1"/>
</dbReference>
<organism evidence="1 2">
    <name type="scientific">Streptomyces paromomycinus</name>
    <name type="common">Streptomyces rimosus subsp. paromomycinus</name>
    <dbReference type="NCBI Taxonomy" id="92743"/>
    <lineage>
        <taxon>Bacteria</taxon>
        <taxon>Bacillati</taxon>
        <taxon>Actinomycetota</taxon>
        <taxon>Actinomycetes</taxon>
        <taxon>Kitasatosporales</taxon>
        <taxon>Streptomycetaceae</taxon>
        <taxon>Streptomyces</taxon>
    </lineage>
</organism>
<gene>
    <name evidence="1" type="ORF">GKJPGBOP_00384</name>
</gene>
<evidence type="ECO:0008006" key="3">
    <source>
        <dbReference type="Google" id="ProtNLM"/>
    </source>
</evidence>
<sequence length="170" mass="19056">MTSDSTATHPTALREVFVGGPFLQLVDPKTGLMSDSDRLKFHRLIEHFEQRGATVYNAHRREAWGAEFLTAPEATKRDYLEISRSDLFIAFPGVPASAGTHVEIGWASALRKPMVLMLEKEQKHTFLVTGLENQANVEFIWFADPTEIYAHLDTAVERVLARSGERTTIG</sequence>
<dbReference type="Gene3D" id="3.40.50.450">
    <property type="match status" value="1"/>
</dbReference>
<dbReference type="InterPro" id="IPR007710">
    <property type="entry name" value="Nucleoside_deoxyribTrfase"/>
</dbReference>
<reference evidence="1 2" key="1">
    <citation type="submission" date="2018-11" db="EMBL/GenBank/DDBJ databases">
        <title>Whole genome sequence of Streptomyces paromomycinus NBRC 15454(T).</title>
        <authorList>
            <person name="Komaki H."/>
            <person name="Tamura T."/>
        </authorList>
    </citation>
    <scope>NUCLEOTIDE SEQUENCE [LARGE SCALE GENOMIC DNA]</scope>
    <source>
        <strain evidence="1 2">NBRC 15454</strain>
    </source>
</reference>
<dbReference type="EMBL" id="BHZD01000001">
    <property type="protein sequence ID" value="GCD40731.1"/>
    <property type="molecule type" value="Genomic_DNA"/>
</dbReference>
<evidence type="ECO:0000313" key="1">
    <source>
        <dbReference type="EMBL" id="GCD40731.1"/>
    </source>
</evidence>
<comment type="caution">
    <text evidence="1">The sequence shown here is derived from an EMBL/GenBank/DDBJ whole genome shotgun (WGS) entry which is preliminary data.</text>
</comment>
<evidence type="ECO:0000313" key="2">
    <source>
        <dbReference type="Proteomes" id="UP000286746"/>
    </source>
</evidence>
<protein>
    <recommendedName>
        <fullName evidence="3">Nucleoside 2-deoxyribosyltransferase</fullName>
    </recommendedName>
</protein>
<dbReference type="AlphaFoldDB" id="A0A401VUL0"/>
<name>A0A401VUL0_STREY</name>
<proteinExistence type="predicted"/>